<sequence>MESFIDFTETKDKTAEGISKIILDKIQADGLNISNCRGQADNAALMAEKYSGVQQRINPKAEFVPCSCSNHSLNLVCLHAASVEVDSVTFFDTLERCYPFFAHRHIV</sequence>
<evidence type="ECO:0000313" key="1">
    <source>
        <dbReference type="RefSeq" id="XP_028141875.1"/>
    </source>
</evidence>
<dbReference type="AlphaFoldDB" id="A0A6P7GC43"/>
<protein>
    <submittedName>
        <fullName evidence="1">Uncharacterized protein LOC114335783</fullName>
    </submittedName>
</protein>
<reference evidence="1" key="1">
    <citation type="submission" date="2025-08" db="UniProtKB">
        <authorList>
            <consortium name="RefSeq"/>
        </authorList>
    </citation>
    <scope>IDENTIFICATION</scope>
    <source>
        <tissue evidence="1">Whole insect</tissue>
    </source>
</reference>
<dbReference type="PANTHER" id="PTHR45749">
    <property type="match status" value="1"/>
</dbReference>
<dbReference type="PANTHER" id="PTHR45749:SF21">
    <property type="entry name" value="DUF4371 DOMAIN-CONTAINING PROTEIN"/>
    <property type="match status" value="1"/>
</dbReference>
<dbReference type="RefSeq" id="XP_028141875.1">
    <property type="nucleotide sequence ID" value="XM_028286074.1"/>
</dbReference>
<gene>
    <name evidence="1" type="primary">LOC114335783</name>
</gene>
<organism evidence="1">
    <name type="scientific">Diabrotica virgifera virgifera</name>
    <name type="common">western corn rootworm</name>
    <dbReference type="NCBI Taxonomy" id="50390"/>
    <lineage>
        <taxon>Eukaryota</taxon>
        <taxon>Metazoa</taxon>
        <taxon>Ecdysozoa</taxon>
        <taxon>Arthropoda</taxon>
        <taxon>Hexapoda</taxon>
        <taxon>Insecta</taxon>
        <taxon>Pterygota</taxon>
        <taxon>Neoptera</taxon>
        <taxon>Endopterygota</taxon>
        <taxon>Coleoptera</taxon>
        <taxon>Polyphaga</taxon>
        <taxon>Cucujiformia</taxon>
        <taxon>Chrysomeloidea</taxon>
        <taxon>Chrysomelidae</taxon>
        <taxon>Galerucinae</taxon>
        <taxon>Diabroticina</taxon>
        <taxon>Diabroticites</taxon>
        <taxon>Diabrotica</taxon>
    </lineage>
</organism>
<accession>A0A6P7GC43</accession>
<proteinExistence type="predicted"/>
<dbReference type="InParanoid" id="A0A6P7GC43"/>
<name>A0A6P7GC43_DIAVI</name>